<evidence type="ECO:0000313" key="2">
    <source>
        <dbReference type="Proteomes" id="UP000316621"/>
    </source>
</evidence>
<protein>
    <submittedName>
        <fullName evidence="1">Uncharacterized protein</fullName>
    </submittedName>
</protein>
<evidence type="ECO:0000313" key="1">
    <source>
        <dbReference type="EMBL" id="RZC67746.1"/>
    </source>
</evidence>
<keyword evidence="2" id="KW-1185">Reference proteome</keyword>
<gene>
    <name evidence="1" type="ORF">C5167_011431</name>
</gene>
<dbReference type="EMBL" id="CM010720">
    <property type="protein sequence ID" value="RZC67746.1"/>
    <property type="molecule type" value="Genomic_DNA"/>
</dbReference>
<dbReference type="Gramene" id="RZC67746">
    <property type="protein sequence ID" value="RZC67746"/>
    <property type="gene ID" value="C5167_011431"/>
</dbReference>
<proteinExistence type="predicted"/>
<sequence length="60" mass="7038">MTARRKLRPHVLPIAAPVQNFYKFQKGFGSNEFKNISIGKKIKFDHQRGVEKIYIVQVQH</sequence>
<organism evidence="1 2">
    <name type="scientific">Papaver somniferum</name>
    <name type="common">Opium poppy</name>
    <dbReference type="NCBI Taxonomy" id="3469"/>
    <lineage>
        <taxon>Eukaryota</taxon>
        <taxon>Viridiplantae</taxon>
        <taxon>Streptophyta</taxon>
        <taxon>Embryophyta</taxon>
        <taxon>Tracheophyta</taxon>
        <taxon>Spermatophyta</taxon>
        <taxon>Magnoliopsida</taxon>
        <taxon>Ranunculales</taxon>
        <taxon>Papaveraceae</taxon>
        <taxon>Papaveroideae</taxon>
        <taxon>Papaver</taxon>
    </lineage>
</organism>
<dbReference type="Proteomes" id="UP000316621">
    <property type="component" value="Chromosome 6"/>
</dbReference>
<reference evidence="1 2" key="1">
    <citation type="journal article" date="2018" name="Science">
        <title>The opium poppy genome and morphinan production.</title>
        <authorList>
            <person name="Guo L."/>
            <person name="Winzer T."/>
            <person name="Yang X."/>
            <person name="Li Y."/>
            <person name="Ning Z."/>
            <person name="He Z."/>
            <person name="Teodor R."/>
            <person name="Lu Y."/>
            <person name="Bowser T.A."/>
            <person name="Graham I.A."/>
            <person name="Ye K."/>
        </authorList>
    </citation>
    <scope>NUCLEOTIDE SEQUENCE [LARGE SCALE GENOMIC DNA]</scope>
    <source>
        <strain evidence="2">cv. HN1</strain>
        <tissue evidence="1">Leaves</tissue>
    </source>
</reference>
<dbReference type="AlphaFoldDB" id="A0A4Y7K4J0"/>
<name>A0A4Y7K4J0_PAPSO</name>
<accession>A0A4Y7K4J0</accession>